<keyword evidence="9" id="KW-1185">Reference proteome</keyword>
<dbReference type="Gene3D" id="3.30.70.960">
    <property type="entry name" value="SEA domain"/>
    <property type="match status" value="1"/>
</dbReference>
<dbReference type="PANTHER" id="PTHR11640:SF164">
    <property type="entry name" value="MAM DOMAIN-CONTAINING GLYCOSYLPHOSPHATIDYLINOSITOL ANCHOR PROTEIN 1"/>
    <property type="match status" value="1"/>
</dbReference>
<evidence type="ECO:0000256" key="2">
    <source>
        <dbReference type="ARBA" id="ARBA00023136"/>
    </source>
</evidence>
<feature type="domain" description="SEA" evidence="6">
    <location>
        <begin position="11"/>
        <end position="125"/>
    </location>
</feature>
<keyword evidence="5" id="KW-0393">Immunoglobulin domain</keyword>
<dbReference type="InterPro" id="IPR000082">
    <property type="entry name" value="SEA_dom"/>
</dbReference>
<dbReference type="GO" id="GO:0050839">
    <property type="term" value="F:cell adhesion molecule binding"/>
    <property type="evidence" value="ECO:0007669"/>
    <property type="project" value="TreeGrafter"/>
</dbReference>
<organism evidence="8 9">
    <name type="scientific">Eptatretus burgeri</name>
    <name type="common">Inshore hagfish</name>
    <dbReference type="NCBI Taxonomy" id="7764"/>
    <lineage>
        <taxon>Eukaryota</taxon>
        <taxon>Metazoa</taxon>
        <taxon>Chordata</taxon>
        <taxon>Craniata</taxon>
        <taxon>Vertebrata</taxon>
        <taxon>Cyclostomata</taxon>
        <taxon>Myxini</taxon>
        <taxon>Myxiniformes</taxon>
        <taxon>Myxinidae</taxon>
        <taxon>Eptatretinae</taxon>
        <taxon>Eptatretus</taxon>
    </lineage>
</organism>
<evidence type="ECO:0000256" key="4">
    <source>
        <dbReference type="ARBA" id="ARBA00023180"/>
    </source>
</evidence>
<dbReference type="Gene3D" id="2.60.40.10">
    <property type="entry name" value="Immunoglobulins"/>
    <property type="match status" value="2"/>
</dbReference>
<dbReference type="InterPro" id="IPR036364">
    <property type="entry name" value="SEA_dom_sf"/>
</dbReference>
<evidence type="ECO:0000313" key="9">
    <source>
        <dbReference type="Proteomes" id="UP000694388"/>
    </source>
</evidence>
<dbReference type="GeneTree" id="ENSGT00930000152821"/>
<dbReference type="CDD" id="cd00096">
    <property type="entry name" value="Ig"/>
    <property type="match status" value="1"/>
</dbReference>
<feature type="domain" description="Ig-like" evidence="7">
    <location>
        <begin position="290"/>
        <end position="374"/>
    </location>
</feature>
<protein>
    <submittedName>
        <fullName evidence="8">Uncharacterized protein</fullName>
    </submittedName>
</protein>
<keyword evidence="4" id="KW-0325">Glycoprotein</keyword>
<dbReference type="SUPFAM" id="SSF82671">
    <property type="entry name" value="SEA domain"/>
    <property type="match status" value="1"/>
</dbReference>
<dbReference type="AlphaFoldDB" id="A0A8C4QS74"/>
<dbReference type="PROSITE" id="PS50835">
    <property type="entry name" value="IG_LIKE"/>
    <property type="match status" value="2"/>
</dbReference>
<sequence>MFLFTPCLFPYICAVAARIHLDLDLNFTRQYKNHSSPQYKDLSTRLEKILRKTYEKLPGFQRVNITGFSEGSVIAYYDVISTTEISSGDIVKSTFAVATNLANANFSIKNIRLEKKGIVKSPSSEVYEVGNTLTFSCSNKTGVIGNASWFKENTSVSMKGNWDIKSASFSDSGSYRCEINSGVMTFFESVKIVILERHITTKNLPNSLTHGSSGNISCCLSDEHDPTLTFHVTWHNSDDTIIKQGNVSKCTSLLVNNVDSDPKSIPENYKCTFFYRDFNVSDTIKVGFYVKVNMSITPERTIKESDTVILTCLLPTTIANPTITWMKDDEIITDGTLFSLFDDEDPPKLEIKDIKSTHEGNYSCIAKKEPMTYQGYHAVRGIITMPRIIKSTSSFTLHCNDESRELQCCVASSQNMNVTWRKGKYFNILFQDFTNKVLLQFLLHSFSCYSHKCENCDLSIKRSAIMVPWASLQYDCSTLMKISKVIFVFLFQTILRCILKLKLKTTALPTNPKNLHLALKVRQSVVYSATLQEMMRKPQQSTS</sequence>
<dbReference type="Pfam" id="PF01390">
    <property type="entry name" value="SEA"/>
    <property type="match status" value="1"/>
</dbReference>
<name>A0A8C4QS74_EPTBU</name>
<reference evidence="8" key="2">
    <citation type="submission" date="2025-09" db="UniProtKB">
        <authorList>
            <consortium name="Ensembl"/>
        </authorList>
    </citation>
    <scope>IDENTIFICATION</scope>
</reference>
<evidence type="ECO:0000259" key="7">
    <source>
        <dbReference type="PROSITE" id="PS50835"/>
    </source>
</evidence>
<dbReference type="GO" id="GO:0005911">
    <property type="term" value="C:cell-cell junction"/>
    <property type="evidence" value="ECO:0007669"/>
    <property type="project" value="TreeGrafter"/>
</dbReference>
<dbReference type="InterPro" id="IPR007110">
    <property type="entry name" value="Ig-like_dom"/>
</dbReference>
<dbReference type="GO" id="GO:0005886">
    <property type="term" value="C:plasma membrane"/>
    <property type="evidence" value="ECO:0007669"/>
    <property type="project" value="TreeGrafter"/>
</dbReference>
<dbReference type="SUPFAM" id="SSF48726">
    <property type="entry name" value="Immunoglobulin"/>
    <property type="match status" value="1"/>
</dbReference>
<dbReference type="InterPro" id="IPR003599">
    <property type="entry name" value="Ig_sub"/>
</dbReference>
<dbReference type="InterPro" id="IPR013783">
    <property type="entry name" value="Ig-like_fold"/>
</dbReference>
<evidence type="ECO:0000256" key="5">
    <source>
        <dbReference type="ARBA" id="ARBA00023319"/>
    </source>
</evidence>
<dbReference type="PANTHER" id="PTHR11640">
    <property type="entry name" value="NEPHRIN"/>
    <property type="match status" value="1"/>
</dbReference>
<accession>A0A8C4QS74</accession>
<dbReference type="InterPro" id="IPR036179">
    <property type="entry name" value="Ig-like_dom_sf"/>
</dbReference>
<comment type="subcellular location">
    <subcellularLocation>
        <location evidence="1">Membrane</location>
        <topology evidence="1">Single-pass type I membrane protein</topology>
    </subcellularLocation>
</comment>
<dbReference type="Proteomes" id="UP000694388">
    <property type="component" value="Unplaced"/>
</dbReference>
<feature type="domain" description="Ig-like" evidence="7">
    <location>
        <begin position="116"/>
        <end position="193"/>
    </location>
</feature>
<proteinExistence type="predicted"/>
<dbReference type="Ensembl" id="ENSEBUT00000020329.1">
    <property type="protein sequence ID" value="ENSEBUP00000019753.1"/>
    <property type="gene ID" value="ENSEBUG00000012277.1"/>
</dbReference>
<evidence type="ECO:0000313" key="8">
    <source>
        <dbReference type="Ensembl" id="ENSEBUP00000019753.1"/>
    </source>
</evidence>
<evidence type="ECO:0000259" key="6">
    <source>
        <dbReference type="PROSITE" id="PS50024"/>
    </source>
</evidence>
<dbReference type="GO" id="GO:0098609">
    <property type="term" value="P:cell-cell adhesion"/>
    <property type="evidence" value="ECO:0007669"/>
    <property type="project" value="TreeGrafter"/>
</dbReference>
<evidence type="ECO:0000256" key="1">
    <source>
        <dbReference type="ARBA" id="ARBA00004479"/>
    </source>
</evidence>
<dbReference type="SMART" id="SM00200">
    <property type="entry name" value="SEA"/>
    <property type="match status" value="1"/>
</dbReference>
<dbReference type="Pfam" id="PF13927">
    <property type="entry name" value="Ig_3"/>
    <property type="match status" value="1"/>
</dbReference>
<dbReference type="SMART" id="SM00408">
    <property type="entry name" value="IGc2"/>
    <property type="match status" value="2"/>
</dbReference>
<keyword evidence="3" id="KW-1015">Disulfide bond</keyword>
<keyword evidence="2" id="KW-0472">Membrane</keyword>
<reference evidence="8" key="1">
    <citation type="submission" date="2025-08" db="UniProtKB">
        <authorList>
            <consortium name="Ensembl"/>
        </authorList>
    </citation>
    <scope>IDENTIFICATION</scope>
</reference>
<dbReference type="InterPro" id="IPR051275">
    <property type="entry name" value="Cell_adhesion_signaling"/>
</dbReference>
<dbReference type="PROSITE" id="PS50024">
    <property type="entry name" value="SEA"/>
    <property type="match status" value="1"/>
</dbReference>
<dbReference type="InterPro" id="IPR003598">
    <property type="entry name" value="Ig_sub2"/>
</dbReference>
<dbReference type="SMART" id="SM00409">
    <property type="entry name" value="IG"/>
    <property type="match status" value="2"/>
</dbReference>
<evidence type="ECO:0000256" key="3">
    <source>
        <dbReference type="ARBA" id="ARBA00023157"/>
    </source>
</evidence>